<dbReference type="AlphaFoldDB" id="A0AAV1YHG9"/>
<evidence type="ECO:0000313" key="1">
    <source>
        <dbReference type="EMBL" id="CAL0332791.1"/>
    </source>
</evidence>
<evidence type="ECO:0000313" key="2">
    <source>
        <dbReference type="Proteomes" id="UP001497480"/>
    </source>
</evidence>
<dbReference type="EMBL" id="CAXHTB010000024">
    <property type="protein sequence ID" value="CAL0332791.1"/>
    <property type="molecule type" value="Genomic_DNA"/>
</dbReference>
<gene>
    <name evidence="1" type="ORF">LLUT_LOCUS33851</name>
</gene>
<organism evidence="1 2">
    <name type="scientific">Lupinus luteus</name>
    <name type="common">European yellow lupine</name>
    <dbReference type="NCBI Taxonomy" id="3873"/>
    <lineage>
        <taxon>Eukaryota</taxon>
        <taxon>Viridiplantae</taxon>
        <taxon>Streptophyta</taxon>
        <taxon>Embryophyta</taxon>
        <taxon>Tracheophyta</taxon>
        <taxon>Spermatophyta</taxon>
        <taxon>Magnoliopsida</taxon>
        <taxon>eudicotyledons</taxon>
        <taxon>Gunneridae</taxon>
        <taxon>Pentapetalae</taxon>
        <taxon>rosids</taxon>
        <taxon>fabids</taxon>
        <taxon>Fabales</taxon>
        <taxon>Fabaceae</taxon>
        <taxon>Papilionoideae</taxon>
        <taxon>50 kb inversion clade</taxon>
        <taxon>genistoids sensu lato</taxon>
        <taxon>core genistoids</taxon>
        <taxon>Genisteae</taxon>
        <taxon>Lupinus</taxon>
    </lineage>
</organism>
<sequence>MLGKHIAQGRSGLRNRLKKLRLQTMRMDHGIVNYHPSQESGVGKSSTLNSITVERAASIPVLVEKSGRCNTNDGGQKVEVVLHGISLYPLLAH</sequence>
<protein>
    <submittedName>
        <fullName evidence="1">Uncharacterized protein</fullName>
    </submittedName>
</protein>
<keyword evidence="2" id="KW-1185">Reference proteome</keyword>
<reference evidence="1 2" key="1">
    <citation type="submission" date="2024-03" db="EMBL/GenBank/DDBJ databases">
        <authorList>
            <person name="Martinez-Hernandez J."/>
        </authorList>
    </citation>
    <scope>NUCLEOTIDE SEQUENCE [LARGE SCALE GENOMIC DNA]</scope>
</reference>
<dbReference type="Proteomes" id="UP001497480">
    <property type="component" value="Unassembled WGS sequence"/>
</dbReference>
<comment type="caution">
    <text evidence="1">The sequence shown here is derived from an EMBL/GenBank/DDBJ whole genome shotgun (WGS) entry which is preliminary data.</text>
</comment>
<proteinExistence type="predicted"/>
<accession>A0AAV1YHG9</accession>
<name>A0AAV1YHG9_LUPLU</name>